<evidence type="ECO:0000313" key="2">
    <source>
        <dbReference type="EMBL" id="MBX10847.1"/>
    </source>
</evidence>
<proteinExistence type="predicted"/>
<feature type="signal peptide" evidence="1">
    <location>
        <begin position="1"/>
        <end position="21"/>
    </location>
</feature>
<reference evidence="2" key="1">
    <citation type="submission" date="2018-02" db="EMBL/GenBank/DDBJ databases">
        <title>Rhizophora mucronata_Transcriptome.</title>
        <authorList>
            <person name="Meera S.P."/>
            <person name="Sreeshan A."/>
            <person name="Augustine A."/>
        </authorList>
    </citation>
    <scope>NUCLEOTIDE SEQUENCE</scope>
    <source>
        <tissue evidence="2">Leaf</tissue>
    </source>
</reference>
<keyword evidence="1" id="KW-0732">Signal</keyword>
<organism evidence="2">
    <name type="scientific">Rhizophora mucronata</name>
    <name type="common">Asiatic mangrove</name>
    <dbReference type="NCBI Taxonomy" id="61149"/>
    <lineage>
        <taxon>Eukaryota</taxon>
        <taxon>Viridiplantae</taxon>
        <taxon>Streptophyta</taxon>
        <taxon>Embryophyta</taxon>
        <taxon>Tracheophyta</taxon>
        <taxon>Spermatophyta</taxon>
        <taxon>Magnoliopsida</taxon>
        <taxon>eudicotyledons</taxon>
        <taxon>Gunneridae</taxon>
        <taxon>Pentapetalae</taxon>
        <taxon>rosids</taxon>
        <taxon>fabids</taxon>
        <taxon>Malpighiales</taxon>
        <taxon>Rhizophoraceae</taxon>
        <taxon>Rhizophora</taxon>
    </lineage>
</organism>
<evidence type="ECO:0000256" key="1">
    <source>
        <dbReference type="SAM" id="SignalP"/>
    </source>
</evidence>
<feature type="chain" id="PRO_5015131759" evidence="1">
    <location>
        <begin position="22"/>
        <end position="59"/>
    </location>
</feature>
<dbReference type="EMBL" id="GGEC01030363">
    <property type="protein sequence ID" value="MBX10847.1"/>
    <property type="molecule type" value="Transcribed_RNA"/>
</dbReference>
<accession>A0A2P2KYP3</accession>
<protein>
    <submittedName>
        <fullName evidence="2">Uncharacterized protein</fullName>
    </submittedName>
</protein>
<dbReference type="AlphaFoldDB" id="A0A2P2KYP3"/>
<sequence>MRHFPFLFSFYFLFFSRSGLGPDTKEREETPATGQILTQFYSFRQLSSKSTLHQYSHNA</sequence>
<name>A0A2P2KYP3_RHIMU</name>